<comment type="caution">
    <text evidence="1">The sequence shown here is derived from an EMBL/GenBank/DDBJ whole genome shotgun (WGS) entry which is preliminary data.</text>
</comment>
<dbReference type="AlphaFoldDB" id="A0A1V3C0B4"/>
<dbReference type="Proteomes" id="UP000189004">
    <property type="component" value="Unassembled WGS sequence"/>
</dbReference>
<keyword evidence="2" id="KW-1185">Reference proteome</keyword>
<evidence type="ECO:0000313" key="1">
    <source>
        <dbReference type="EMBL" id="OOC54093.1"/>
    </source>
</evidence>
<evidence type="ECO:0000313" key="2">
    <source>
        <dbReference type="Proteomes" id="UP000189004"/>
    </source>
</evidence>
<dbReference type="STRING" id="501010.NOSIN_09975"/>
<reference evidence="2" key="1">
    <citation type="submission" date="2016-08" db="EMBL/GenBank/DDBJ databases">
        <authorList>
            <person name="Tokovenko B."/>
            <person name="Kalinowski J."/>
        </authorList>
    </citation>
    <scope>NUCLEOTIDE SEQUENCE [LARGE SCALE GENOMIC DNA]</scope>
    <source>
        <strain evidence="2">UTMC102</strain>
    </source>
</reference>
<dbReference type="EMBL" id="MCOK01000001">
    <property type="protein sequence ID" value="OOC54093.1"/>
    <property type="molecule type" value="Genomic_DNA"/>
</dbReference>
<organism evidence="1 2">
    <name type="scientific">Nocardiopsis sinuspersici</name>
    <dbReference type="NCBI Taxonomy" id="501010"/>
    <lineage>
        <taxon>Bacteria</taxon>
        <taxon>Bacillati</taxon>
        <taxon>Actinomycetota</taxon>
        <taxon>Actinomycetes</taxon>
        <taxon>Streptosporangiales</taxon>
        <taxon>Nocardiopsidaceae</taxon>
        <taxon>Nocardiopsis</taxon>
    </lineage>
</organism>
<protein>
    <submittedName>
        <fullName evidence="1">Uncharacterized protein</fullName>
    </submittedName>
</protein>
<gene>
    <name evidence="1" type="ORF">NOSIN_09975</name>
</gene>
<proteinExistence type="predicted"/>
<name>A0A1V3C0B4_9ACTN</name>
<sequence length="98" mass="10021">MGTAVNRDQVEAHRDLPGVHGVLACVSVRKPRPLIRPARIFTGACATGGSTESVTASLTETTCFGSSAATGSSKRCGRASTVVSSPLPVVAPLTWAAR</sequence>
<accession>A0A1V3C0B4</accession>